<organism evidence="3 4">
    <name type="scientific">Verruconis gallopava</name>
    <dbReference type="NCBI Taxonomy" id="253628"/>
    <lineage>
        <taxon>Eukaryota</taxon>
        <taxon>Fungi</taxon>
        <taxon>Dikarya</taxon>
        <taxon>Ascomycota</taxon>
        <taxon>Pezizomycotina</taxon>
        <taxon>Dothideomycetes</taxon>
        <taxon>Pleosporomycetidae</taxon>
        <taxon>Venturiales</taxon>
        <taxon>Sympoventuriaceae</taxon>
        <taxon>Verruconis</taxon>
    </lineage>
</organism>
<dbReference type="SUPFAM" id="SSF51735">
    <property type="entry name" value="NAD(P)-binding Rossmann-fold domains"/>
    <property type="match status" value="1"/>
</dbReference>
<dbReference type="RefSeq" id="XP_016218050.1">
    <property type="nucleotide sequence ID" value="XM_016353955.1"/>
</dbReference>
<proteinExistence type="predicted"/>
<dbReference type="InParanoid" id="A0A0D1XZE0"/>
<dbReference type="HOGENOM" id="CLU_023194_1_1_1"/>
<dbReference type="InterPro" id="IPR051450">
    <property type="entry name" value="Gfo/Idh/MocA_Oxidoreductases"/>
</dbReference>
<dbReference type="InterPro" id="IPR004104">
    <property type="entry name" value="Gfo/Idh/MocA-like_OxRdtase_C"/>
</dbReference>
<dbReference type="EMBL" id="KN847531">
    <property type="protein sequence ID" value="KIW08181.1"/>
    <property type="molecule type" value="Genomic_DNA"/>
</dbReference>
<dbReference type="AlphaFoldDB" id="A0A0D1XZE0"/>
<dbReference type="Gene3D" id="3.40.50.720">
    <property type="entry name" value="NAD(P)-binding Rossmann-like Domain"/>
    <property type="match status" value="1"/>
</dbReference>
<dbReference type="SUPFAM" id="SSF55347">
    <property type="entry name" value="Glyceraldehyde-3-phosphate dehydrogenase-like, C-terminal domain"/>
    <property type="match status" value="1"/>
</dbReference>
<dbReference type="Pfam" id="PF02894">
    <property type="entry name" value="GFO_IDH_MocA_C"/>
    <property type="match status" value="1"/>
</dbReference>
<evidence type="ECO:0000259" key="2">
    <source>
        <dbReference type="Pfam" id="PF02894"/>
    </source>
</evidence>
<evidence type="ECO:0000259" key="1">
    <source>
        <dbReference type="Pfam" id="PF01408"/>
    </source>
</evidence>
<dbReference type="PANTHER" id="PTHR43377:SF1">
    <property type="entry name" value="BILIVERDIN REDUCTASE A"/>
    <property type="match status" value="1"/>
</dbReference>
<dbReference type="GO" id="GO:0000166">
    <property type="term" value="F:nucleotide binding"/>
    <property type="evidence" value="ECO:0007669"/>
    <property type="project" value="InterPro"/>
</dbReference>
<reference evidence="3 4" key="1">
    <citation type="submission" date="2015-01" db="EMBL/GenBank/DDBJ databases">
        <title>The Genome Sequence of Ochroconis gallopava CBS43764.</title>
        <authorList>
            <consortium name="The Broad Institute Genomics Platform"/>
            <person name="Cuomo C."/>
            <person name="de Hoog S."/>
            <person name="Gorbushina A."/>
            <person name="Stielow B."/>
            <person name="Teixiera M."/>
            <person name="Abouelleil A."/>
            <person name="Chapman S.B."/>
            <person name="Priest M."/>
            <person name="Young S.K."/>
            <person name="Wortman J."/>
            <person name="Nusbaum C."/>
            <person name="Birren B."/>
        </authorList>
    </citation>
    <scope>NUCLEOTIDE SEQUENCE [LARGE SCALE GENOMIC DNA]</scope>
    <source>
        <strain evidence="3 4">CBS 43764</strain>
    </source>
</reference>
<evidence type="ECO:0000313" key="3">
    <source>
        <dbReference type="EMBL" id="KIW08181.1"/>
    </source>
</evidence>
<dbReference type="OrthoDB" id="446809at2759"/>
<dbReference type="InterPro" id="IPR000683">
    <property type="entry name" value="Gfo/Idh/MocA-like_OxRdtase_N"/>
</dbReference>
<accession>A0A0D1XZE0</accession>
<evidence type="ECO:0008006" key="5">
    <source>
        <dbReference type="Google" id="ProtNLM"/>
    </source>
</evidence>
<feature type="domain" description="Gfo/Idh/MocA-like oxidoreductase N-terminal" evidence="1">
    <location>
        <begin position="11"/>
        <end position="128"/>
    </location>
</feature>
<feature type="domain" description="Gfo/Idh/MocA-like oxidoreductase C-terminal" evidence="2">
    <location>
        <begin position="140"/>
        <end position="356"/>
    </location>
</feature>
<dbReference type="Pfam" id="PF01408">
    <property type="entry name" value="GFO_IDH_MocA"/>
    <property type="match status" value="1"/>
</dbReference>
<dbReference type="GeneID" id="27309085"/>
<dbReference type="InterPro" id="IPR036291">
    <property type="entry name" value="NAD(P)-bd_dom_sf"/>
</dbReference>
<dbReference type="Proteomes" id="UP000053259">
    <property type="component" value="Unassembled WGS sequence"/>
</dbReference>
<dbReference type="STRING" id="253628.A0A0D1XZE0"/>
<protein>
    <recommendedName>
        <fullName evidence="5">Gfo/Idh/MocA-like oxidoreductase N-terminal domain-containing protein</fullName>
    </recommendedName>
</protein>
<name>A0A0D1XZE0_9PEZI</name>
<dbReference type="Gene3D" id="3.30.360.10">
    <property type="entry name" value="Dihydrodipicolinate Reductase, domain 2"/>
    <property type="match status" value="1"/>
</dbReference>
<evidence type="ECO:0000313" key="4">
    <source>
        <dbReference type="Proteomes" id="UP000053259"/>
    </source>
</evidence>
<dbReference type="VEuPathDB" id="FungiDB:PV09_01112"/>
<keyword evidence="4" id="KW-1185">Reference proteome</keyword>
<sequence>MSPTRHSSHVTIAIVGTGLIGPRHADAVKAEPGAELFCFVDPNPAVETIAKQHGVQWFASISEMLREKGKPDGAIVCTPNASHVAVSKELLSAGVHVLCEKPLATDVREGADLIEFASRQGLKLLCGHHRRFNRYVSAAKKLLDKQALGKLVAISGLWTLHKPLEYFEAPTEWRKGAKGGPILINLIHEVDILQFLVQSQITRVHAERTISQRGFEAEEGAAILFRFQNGVVGTFVLSDAVPSPHNFESGTGENPMIPKAGMDTYRFMGSEGTLSFPDMRLSTYVGAKQKSWTEQLSFSHIPVPETRVPFELQVENFVAVIQGNAEAVCTGQDGLRAVAVCEAVKKSLESGLPVDL</sequence>
<gene>
    <name evidence="3" type="ORF">PV09_01112</name>
</gene>
<dbReference type="PANTHER" id="PTHR43377">
    <property type="entry name" value="BILIVERDIN REDUCTASE A"/>
    <property type="match status" value="1"/>
</dbReference>